<gene>
    <name evidence="3" type="ORF">LUCI_3744</name>
</gene>
<dbReference type="Proteomes" id="UP000277811">
    <property type="component" value="Unassembled WGS sequence"/>
</dbReference>
<dbReference type="InterPro" id="IPR014149">
    <property type="entry name" value="Conjug-transfer_TrbB"/>
</dbReference>
<proteinExistence type="inferred from homology"/>
<dbReference type="InterPro" id="IPR001482">
    <property type="entry name" value="T2SS/T4SS_dom"/>
</dbReference>
<keyword evidence="4" id="KW-1185">Reference proteome</keyword>
<accession>A0A498REE1</accession>
<organism evidence="3 4">
    <name type="scientific">Lucifera butyrica</name>
    <dbReference type="NCBI Taxonomy" id="1351585"/>
    <lineage>
        <taxon>Bacteria</taxon>
        <taxon>Bacillati</taxon>
        <taxon>Bacillota</taxon>
        <taxon>Negativicutes</taxon>
        <taxon>Veillonellales</taxon>
        <taxon>Veillonellaceae</taxon>
        <taxon>Lucifera</taxon>
    </lineage>
</organism>
<dbReference type="InterPro" id="IPR050921">
    <property type="entry name" value="T4SS_GSP_E_ATPase"/>
</dbReference>
<protein>
    <submittedName>
        <fullName evidence="3">Type ii secretion system protein e</fullName>
    </submittedName>
</protein>
<dbReference type="InterPro" id="IPR027417">
    <property type="entry name" value="P-loop_NTPase"/>
</dbReference>
<dbReference type="CDD" id="cd01130">
    <property type="entry name" value="VirB11-like_ATPase"/>
    <property type="match status" value="1"/>
</dbReference>
<reference evidence="3 4" key="1">
    <citation type="submission" date="2018-06" db="EMBL/GenBank/DDBJ databases">
        <authorList>
            <person name="Strepis N."/>
        </authorList>
    </citation>
    <scope>NUCLEOTIDE SEQUENCE [LARGE SCALE GENOMIC DNA]</scope>
    <source>
        <strain evidence="3">LUCI</strain>
    </source>
</reference>
<dbReference type="GO" id="GO:0005524">
    <property type="term" value="F:ATP binding"/>
    <property type="evidence" value="ECO:0007669"/>
    <property type="project" value="InterPro"/>
</dbReference>
<dbReference type="GO" id="GO:0005737">
    <property type="term" value="C:cytoplasm"/>
    <property type="evidence" value="ECO:0007669"/>
    <property type="project" value="InterPro"/>
</dbReference>
<dbReference type="SUPFAM" id="SSF52540">
    <property type="entry name" value="P-loop containing nucleoside triphosphate hydrolases"/>
    <property type="match status" value="1"/>
</dbReference>
<dbReference type="OrthoDB" id="9810761at2"/>
<dbReference type="Gene3D" id="3.30.450.90">
    <property type="match status" value="1"/>
</dbReference>
<dbReference type="NCBIfam" id="TIGR02782">
    <property type="entry name" value="TrbB_P"/>
    <property type="match status" value="1"/>
</dbReference>
<dbReference type="PANTHER" id="PTHR30486:SF6">
    <property type="entry name" value="TYPE IV PILUS RETRACTATION ATPASE PILT"/>
    <property type="match status" value="1"/>
</dbReference>
<evidence type="ECO:0000313" key="4">
    <source>
        <dbReference type="Proteomes" id="UP000277811"/>
    </source>
</evidence>
<dbReference type="AlphaFoldDB" id="A0A498REE1"/>
<dbReference type="PANTHER" id="PTHR30486">
    <property type="entry name" value="TWITCHING MOTILITY PROTEIN PILT"/>
    <property type="match status" value="1"/>
</dbReference>
<dbReference type="RefSeq" id="WP_122629341.1">
    <property type="nucleotide sequence ID" value="NZ_UPPP01000091.1"/>
</dbReference>
<dbReference type="Pfam" id="PF00437">
    <property type="entry name" value="T2SSE"/>
    <property type="match status" value="1"/>
</dbReference>
<feature type="domain" description="Bacterial type II secretion system protein E" evidence="2">
    <location>
        <begin position="215"/>
        <end position="229"/>
    </location>
</feature>
<evidence type="ECO:0000313" key="3">
    <source>
        <dbReference type="EMBL" id="VBB08472.1"/>
    </source>
</evidence>
<comment type="similarity">
    <text evidence="1">Belongs to the GSP E family.</text>
</comment>
<sequence>MNELDETYLRMIAMLDDALGPKILEWLYNADDIVEIMLNDDGRIWIDRLGVGCVDTKEELDEAAAERIISVVASSTESECNRENPILSAELPKSGARFEAIIPPAAKRHIFSIRKKAIQVFSLDNYVEKKIMTSKQKERIMQAVYGNPPENICVAGGTSSGKTTLTNAILAEISKTEARVLTMEDVAELQCTAANKITLRTTEYAPMRRIVKSILRLRPDRIVIGEVRDGAALELLKSMNTGHPGSIFTIHSNSALEALYRLEDLIAEESKSPQQRMIGQAIDLIIFIEKDRVGNRKVKEIAHVKGFVNGEYVLEEVV</sequence>
<dbReference type="GO" id="GO:0016887">
    <property type="term" value="F:ATP hydrolysis activity"/>
    <property type="evidence" value="ECO:0007669"/>
    <property type="project" value="InterPro"/>
</dbReference>
<dbReference type="EMBL" id="UPPP01000091">
    <property type="protein sequence ID" value="VBB08472.1"/>
    <property type="molecule type" value="Genomic_DNA"/>
</dbReference>
<evidence type="ECO:0000259" key="2">
    <source>
        <dbReference type="PROSITE" id="PS00662"/>
    </source>
</evidence>
<evidence type="ECO:0000256" key="1">
    <source>
        <dbReference type="ARBA" id="ARBA00006611"/>
    </source>
</evidence>
<dbReference type="PROSITE" id="PS00662">
    <property type="entry name" value="T2SP_E"/>
    <property type="match status" value="1"/>
</dbReference>
<name>A0A498REE1_9FIRM</name>
<dbReference type="Gene3D" id="3.40.50.300">
    <property type="entry name" value="P-loop containing nucleotide triphosphate hydrolases"/>
    <property type="match status" value="1"/>
</dbReference>